<dbReference type="STRING" id="1867956.BJF95_06620"/>
<dbReference type="Proteomes" id="UP000186894">
    <property type="component" value="Unassembled WGS sequence"/>
</dbReference>
<proteinExistence type="predicted"/>
<keyword evidence="2" id="KW-1185">Reference proteome</keyword>
<reference evidence="1 2" key="1">
    <citation type="submission" date="2016-09" db="EMBL/GenBank/DDBJ databases">
        <title>Rhizobium oryziradicis sp. nov., isolated from the root of rice.</title>
        <authorList>
            <person name="Zhao J."/>
            <person name="Zhang X."/>
        </authorList>
    </citation>
    <scope>NUCLEOTIDE SEQUENCE [LARGE SCALE GENOMIC DNA]</scope>
    <source>
        <strain evidence="1 2">N19</strain>
    </source>
</reference>
<comment type="caution">
    <text evidence="1">The sequence shown here is derived from an EMBL/GenBank/DDBJ whole genome shotgun (WGS) entry which is preliminary data.</text>
</comment>
<accession>A0A1Q8ZQF8</accession>
<evidence type="ECO:0000313" key="2">
    <source>
        <dbReference type="Proteomes" id="UP000186894"/>
    </source>
</evidence>
<evidence type="ECO:0000313" key="1">
    <source>
        <dbReference type="EMBL" id="OLP44228.1"/>
    </source>
</evidence>
<organism evidence="1 2">
    <name type="scientific">Rhizobium oryziradicis</name>
    <dbReference type="NCBI Taxonomy" id="1867956"/>
    <lineage>
        <taxon>Bacteria</taxon>
        <taxon>Pseudomonadati</taxon>
        <taxon>Pseudomonadota</taxon>
        <taxon>Alphaproteobacteria</taxon>
        <taxon>Hyphomicrobiales</taxon>
        <taxon>Rhizobiaceae</taxon>
        <taxon>Rhizobium/Agrobacterium group</taxon>
        <taxon>Rhizobium</taxon>
    </lineage>
</organism>
<dbReference type="EMBL" id="MKIM01000027">
    <property type="protein sequence ID" value="OLP44228.1"/>
    <property type="molecule type" value="Genomic_DNA"/>
</dbReference>
<protein>
    <submittedName>
        <fullName evidence="1">Uncharacterized protein</fullName>
    </submittedName>
</protein>
<gene>
    <name evidence="1" type="ORF">BJF95_06620</name>
</gene>
<sequence length="71" mass="8125">MTVWQVPAEKGQQKTVVFNPCIPIVTVYVAIYPHFAGHSKYQIAFVVFWVLKPASGIETRKTKPQLTDWSF</sequence>
<name>A0A1Q8ZQF8_9HYPH</name>
<dbReference type="AlphaFoldDB" id="A0A1Q8ZQF8"/>